<organism evidence="1 2">
    <name type="scientific">Methylopila henanensis</name>
    <dbReference type="NCBI Taxonomy" id="873516"/>
    <lineage>
        <taxon>Bacteria</taxon>
        <taxon>Pseudomonadati</taxon>
        <taxon>Pseudomonadota</taxon>
        <taxon>Alphaproteobacteria</taxon>
        <taxon>Hyphomicrobiales</taxon>
        <taxon>Methylopilaceae</taxon>
        <taxon>Methylopila</taxon>
    </lineage>
</organism>
<evidence type="ECO:0000313" key="2">
    <source>
        <dbReference type="Proteomes" id="UP001597308"/>
    </source>
</evidence>
<gene>
    <name evidence="1" type="ORF">ACFSCV_00935</name>
</gene>
<accession>A0ABW4K5P1</accession>
<proteinExistence type="predicted"/>
<evidence type="ECO:0000313" key="1">
    <source>
        <dbReference type="EMBL" id="MFD1701560.1"/>
    </source>
</evidence>
<comment type="caution">
    <text evidence="1">The sequence shown here is derived from an EMBL/GenBank/DDBJ whole genome shotgun (WGS) entry which is preliminary data.</text>
</comment>
<dbReference type="Proteomes" id="UP001597308">
    <property type="component" value="Unassembled WGS sequence"/>
</dbReference>
<name>A0ABW4K5P1_9HYPH</name>
<protein>
    <submittedName>
        <fullName evidence="1">Uncharacterized protein</fullName>
    </submittedName>
</protein>
<dbReference type="RefSeq" id="WP_378796105.1">
    <property type="nucleotide sequence ID" value="NZ_JBHUER010000001.1"/>
</dbReference>
<keyword evidence="2" id="KW-1185">Reference proteome</keyword>
<reference evidence="2" key="1">
    <citation type="journal article" date="2019" name="Int. J. Syst. Evol. Microbiol.">
        <title>The Global Catalogue of Microorganisms (GCM) 10K type strain sequencing project: providing services to taxonomists for standard genome sequencing and annotation.</title>
        <authorList>
            <consortium name="The Broad Institute Genomics Platform"/>
            <consortium name="The Broad Institute Genome Sequencing Center for Infectious Disease"/>
            <person name="Wu L."/>
            <person name="Ma J."/>
        </authorList>
    </citation>
    <scope>NUCLEOTIDE SEQUENCE [LARGE SCALE GENOMIC DNA]</scope>
    <source>
        <strain evidence="2">KCTC 23707</strain>
    </source>
</reference>
<dbReference type="EMBL" id="JBHUER010000001">
    <property type="protein sequence ID" value="MFD1701560.1"/>
    <property type="molecule type" value="Genomic_DNA"/>
</dbReference>
<sequence>MTTVDDCERETLMQLAQRTPFEVFDGSTLCELHEKGLVAFEVTGWEVTPQGLDALGDGASDK</sequence>